<reference evidence="1 2" key="1">
    <citation type="journal article" date="2010" name="PLoS Genet.">
        <title>Analysis of the Legionella longbeachae genome and transcriptome uncovers unique strategies to cause Legionnaires' disease.</title>
        <authorList>
            <person name="Cazalet C."/>
            <person name="Gomez-Valero L."/>
            <person name="Rusniok C."/>
            <person name="Lomma M."/>
            <person name="Dervins-Ravault D."/>
            <person name="Newton H."/>
            <person name="Sansom F."/>
            <person name="Jarraud S."/>
            <person name="Zidane N."/>
            <person name="Ma L."/>
            <person name="Bouchier C."/>
            <person name="Etienne J."/>
            <person name="Hartland E."/>
            <person name="Buchrieser C."/>
        </authorList>
    </citation>
    <scope>NUCLEOTIDE SEQUENCE [LARGE SCALE GENOMIC DNA]</scope>
    <source>
        <strain evidence="1 2">NSW150</strain>
    </source>
</reference>
<dbReference type="eggNOG" id="ENOG503112K">
    <property type="taxonomic scope" value="Bacteria"/>
</dbReference>
<name>D3HS73_LEGLN</name>
<proteinExistence type="predicted"/>
<dbReference type="HOGENOM" id="CLU_986234_0_0_6"/>
<gene>
    <name evidence="1" type="ordered locus">LLO_1393</name>
</gene>
<dbReference type="OrthoDB" id="5649586at2"/>
<evidence type="ECO:0000313" key="2">
    <source>
        <dbReference type="Proteomes" id="UP000001060"/>
    </source>
</evidence>
<dbReference type="GeneID" id="40925625"/>
<keyword evidence="2" id="KW-1185">Reference proteome</keyword>
<protein>
    <submittedName>
        <fullName evidence="1">Uncharacterized protein</fullName>
    </submittedName>
</protein>
<evidence type="ECO:0000313" key="1">
    <source>
        <dbReference type="EMBL" id="CBJ11757.1"/>
    </source>
</evidence>
<dbReference type="KEGG" id="llo:LLO_1393"/>
<sequence>MKISIVFVNNKKLNPNDLISTSLDRMKSYIDKEFQSQYQLQELEHTITKQNLMLNFSCRSMSKEIENNNHFEEMKNLLSNKNHLKKILHAENTFDIKEIIIIPTKKVEAIKKINANTTKIDPYFADYCARHLSYCKDILKRDVQNICIEYEQKGNNDEHCTGKLEERYIKSSLNNTRAANSNNIYHCFATAILKNEAFKNKLLSSGIRAVLMKNNDRDITLEVEVSDEAHYSYSIKKSNSLLTPYSESSPLLAMGMYAVKINGEDPDPFEQNTRLLSSSNYF</sequence>
<dbReference type="AlphaFoldDB" id="D3HS73"/>
<dbReference type="RefSeq" id="WP_003631855.1">
    <property type="nucleotide sequence ID" value="NC_013861.1"/>
</dbReference>
<dbReference type="EMBL" id="FN650140">
    <property type="protein sequence ID" value="CBJ11757.1"/>
    <property type="molecule type" value="Genomic_DNA"/>
</dbReference>
<organism evidence="1 2">
    <name type="scientific">Legionella longbeachae serogroup 1 (strain NSW150)</name>
    <dbReference type="NCBI Taxonomy" id="661367"/>
    <lineage>
        <taxon>Bacteria</taxon>
        <taxon>Pseudomonadati</taxon>
        <taxon>Pseudomonadota</taxon>
        <taxon>Gammaproteobacteria</taxon>
        <taxon>Legionellales</taxon>
        <taxon>Legionellaceae</taxon>
        <taxon>Legionella</taxon>
    </lineage>
</organism>
<accession>D3HS73</accession>
<dbReference type="Proteomes" id="UP000001060">
    <property type="component" value="Chromosome"/>
</dbReference>